<evidence type="ECO:0000313" key="8">
    <source>
        <dbReference type="EMBL" id="KKW17399.1"/>
    </source>
</evidence>
<evidence type="ECO:0000313" key="9">
    <source>
        <dbReference type="Proteomes" id="UP000033982"/>
    </source>
</evidence>
<dbReference type="GO" id="GO:0004252">
    <property type="term" value="F:serine-type endopeptidase activity"/>
    <property type="evidence" value="ECO:0007669"/>
    <property type="project" value="InterPro"/>
</dbReference>
<evidence type="ECO:0000256" key="6">
    <source>
        <dbReference type="RuleBase" id="RU362042"/>
    </source>
</evidence>
<dbReference type="Pfam" id="PF10502">
    <property type="entry name" value="Peptidase_S26"/>
    <property type="match status" value="1"/>
</dbReference>
<dbReference type="InterPro" id="IPR019757">
    <property type="entry name" value="Pept_S26A_signal_pept_1_Lys-AS"/>
</dbReference>
<dbReference type="GO" id="GO:0009003">
    <property type="term" value="F:signal peptidase activity"/>
    <property type="evidence" value="ECO:0007669"/>
    <property type="project" value="UniProtKB-EC"/>
</dbReference>
<dbReference type="EC" id="3.4.21.89" evidence="3 6"/>
<proteinExistence type="inferred from homology"/>
<dbReference type="CDD" id="cd06530">
    <property type="entry name" value="S26_SPase_I"/>
    <property type="match status" value="1"/>
</dbReference>
<dbReference type="PANTHER" id="PTHR43390:SF1">
    <property type="entry name" value="CHLOROPLAST PROCESSING PEPTIDASE"/>
    <property type="match status" value="1"/>
</dbReference>
<keyword evidence="6" id="KW-0645">Protease</keyword>
<dbReference type="NCBIfam" id="TIGR02227">
    <property type="entry name" value="sigpep_I_bact"/>
    <property type="match status" value="1"/>
</dbReference>
<dbReference type="InterPro" id="IPR019758">
    <property type="entry name" value="Pept_S26A_signal_pept_1_CS"/>
</dbReference>
<dbReference type="PANTHER" id="PTHR43390">
    <property type="entry name" value="SIGNAL PEPTIDASE I"/>
    <property type="match status" value="1"/>
</dbReference>
<keyword evidence="6" id="KW-1133">Transmembrane helix</keyword>
<dbReference type="InterPro" id="IPR019533">
    <property type="entry name" value="Peptidase_S26"/>
</dbReference>
<dbReference type="InterPro" id="IPR036286">
    <property type="entry name" value="LexA/Signal_pep-like_sf"/>
</dbReference>
<evidence type="ECO:0000256" key="3">
    <source>
        <dbReference type="ARBA" id="ARBA00013208"/>
    </source>
</evidence>
<keyword evidence="6" id="KW-0472">Membrane</keyword>
<keyword evidence="6" id="KW-0812">Transmembrane</keyword>
<dbReference type="SUPFAM" id="SSF51306">
    <property type="entry name" value="LexA/Signal peptidase"/>
    <property type="match status" value="1"/>
</dbReference>
<feature type="domain" description="Peptidase S26" evidence="7">
    <location>
        <begin position="20"/>
        <end position="180"/>
    </location>
</feature>
<gene>
    <name evidence="8" type="ORF">UY58_C0004G0023</name>
</gene>
<evidence type="ECO:0000259" key="7">
    <source>
        <dbReference type="Pfam" id="PF10502"/>
    </source>
</evidence>
<dbReference type="Gene3D" id="2.10.109.10">
    <property type="entry name" value="Umud Fragment, subunit A"/>
    <property type="match status" value="1"/>
</dbReference>
<comment type="catalytic activity">
    <reaction evidence="1 6">
        <text>Cleavage of hydrophobic, N-terminal signal or leader sequences from secreted and periplasmic proteins.</text>
        <dbReference type="EC" id="3.4.21.89"/>
    </reaction>
</comment>
<feature type="active site" evidence="5">
    <location>
        <position position="93"/>
    </location>
</feature>
<dbReference type="EMBL" id="LCQN01000004">
    <property type="protein sequence ID" value="KKW17399.1"/>
    <property type="molecule type" value="Genomic_DNA"/>
</dbReference>
<organism evidence="8 9">
    <name type="scientific">Candidatus Magasanikbacteria bacterium GW2011_GWA2_50_22</name>
    <dbReference type="NCBI Taxonomy" id="1619043"/>
    <lineage>
        <taxon>Bacteria</taxon>
        <taxon>Candidatus Magasanikiibacteriota</taxon>
    </lineage>
</organism>
<protein>
    <recommendedName>
        <fullName evidence="3 6">Signal peptidase I</fullName>
        <ecNumber evidence="3 6">3.4.21.89</ecNumber>
    </recommendedName>
</protein>
<feature type="transmembrane region" description="Helical" evidence="6">
    <location>
        <begin position="21"/>
        <end position="40"/>
    </location>
</feature>
<comment type="similarity">
    <text evidence="2 6">Belongs to the peptidase S26 family.</text>
</comment>
<name>A0A0G1ZDX3_9BACT</name>
<feature type="active site" evidence="5">
    <location>
        <position position="50"/>
    </location>
</feature>
<evidence type="ECO:0000256" key="1">
    <source>
        <dbReference type="ARBA" id="ARBA00000677"/>
    </source>
</evidence>
<dbReference type="GO" id="GO:0016020">
    <property type="term" value="C:membrane"/>
    <property type="evidence" value="ECO:0007669"/>
    <property type="project" value="UniProtKB-SubCell"/>
</dbReference>
<dbReference type="PRINTS" id="PR00727">
    <property type="entry name" value="LEADERPTASE"/>
</dbReference>
<evidence type="ECO:0000256" key="5">
    <source>
        <dbReference type="PIRSR" id="PIRSR600223-1"/>
    </source>
</evidence>
<dbReference type="InterPro" id="IPR000223">
    <property type="entry name" value="Pept_S26A_signal_pept_1"/>
</dbReference>
<dbReference type="GO" id="GO:0006465">
    <property type="term" value="P:signal peptide processing"/>
    <property type="evidence" value="ECO:0007669"/>
    <property type="project" value="InterPro"/>
</dbReference>
<dbReference type="Proteomes" id="UP000033982">
    <property type="component" value="Unassembled WGS sequence"/>
</dbReference>
<dbReference type="AlphaFoldDB" id="A0A0G1ZDX3"/>
<dbReference type="PATRIC" id="fig|1619043.3.peg.188"/>
<sequence>MEGRKILNKPFLRHGLEYIAELVRVIVISLAIILPIRYFLVQPFYVKGASMEPNFYDREYLIIDELSYRFREPKRGEIIVFRYPLDPAQFFIKRVVGLPGETVVVEDGNIMIKNFEYAKILKLDEPYLSTSTPTIGSKDVKLGTNEYYVLGDNRASSLDSRYFGPVTRDYIIGRAWLRGWPIDRIARFVVPVYGIDQDDSGS</sequence>
<evidence type="ECO:0000256" key="4">
    <source>
        <dbReference type="ARBA" id="ARBA00022801"/>
    </source>
</evidence>
<keyword evidence="4 6" id="KW-0378">Hydrolase</keyword>
<accession>A0A0G1ZDX3</accession>
<dbReference type="PROSITE" id="PS00761">
    <property type="entry name" value="SPASE_I_3"/>
    <property type="match status" value="1"/>
</dbReference>
<comment type="subcellular location">
    <subcellularLocation>
        <location evidence="6">Membrane</location>
        <topology evidence="6">Single-pass type II membrane protein</topology>
    </subcellularLocation>
</comment>
<reference evidence="8 9" key="1">
    <citation type="journal article" date="2015" name="Nature">
        <title>rRNA introns, odd ribosomes, and small enigmatic genomes across a large radiation of phyla.</title>
        <authorList>
            <person name="Brown C.T."/>
            <person name="Hug L.A."/>
            <person name="Thomas B.C."/>
            <person name="Sharon I."/>
            <person name="Castelle C.J."/>
            <person name="Singh A."/>
            <person name="Wilkins M.J."/>
            <person name="Williams K.H."/>
            <person name="Banfield J.F."/>
        </authorList>
    </citation>
    <scope>NUCLEOTIDE SEQUENCE [LARGE SCALE GENOMIC DNA]</scope>
</reference>
<comment type="caution">
    <text evidence="8">The sequence shown here is derived from an EMBL/GenBank/DDBJ whole genome shotgun (WGS) entry which is preliminary data.</text>
</comment>
<evidence type="ECO:0000256" key="2">
    <source>
        <dbReference type="ARBA" id="ARBA00009370"/>
    </source>
</evidence>
<dbReference type="PROSITE" id="PS00760">
    <property type="entry name" value="SPASE_I_2"/>
    <property type="match status" value="1"/>
</dbReference>